<dbReference type="Proteomes" id="UP000492821">
    <property type="component" value="Unassembled WGS sequence"/>
</dbReference>
<feature type="chain" id="PRO_5028833047" evidence="1">
    <location>
        <begin position="27"/>
        <end position="149"/>
    </location>
</feature>
<reference evidence="3" key="2">
    <citation type="submission" date="2020-10" db="UniProtKB">
        <authorList>
            <consortium name="WormBaseParasite"/>
        </authorList>
    </citation>
    <scope>IDENTIFICATION</scope>
</reference>
<dbReference type="WBParaSite" id="Pan_g9218.t1">
    <property type="protein sequence ID" value="Pan_g9218.t1"/>
    <property type="gene ID" value="Pan_g9218"/>
</dbReference>
<protein>
    <submittedName>
        <fullName evidence="3">Uncharacterized protein</fullName>
    </submittedName>
</protein>
<name>A0A7E5A1L2_PANRE</name>
<accession>A0A7E5A1L2</accession>
<keyword evidence="2" id="KW-1185">Reference proteome</keyword>
<reference evidence="2" key="1">
    <citation type="journal article" date="2013" name="Genetics">
        <title>The draft genome and transcriptome of Panagrellus redivivus are shaped by the harsh demands of a free-living lifestyle.</title>
        <authorList>
            <person name="Srinivasan J."/>
            <person name="Dillman A.R."/>
            <person name="Macchietto M.G."/>
            <person name="Heikkinen L."/>
            <person name="Lakso M."/>
            <person name="Fracchia K.M."/>
            <person name="Antoshechkin I."/>
            <person name="Mortazavi A."/>
            <person name="Wong G."/>
            <person name="Sternberg P.W."/>
        </authorList>
    </citation>
    <scope>NUCLEOTIDE SEQUENCE [LARGE SCALE GENOMIC DNA]</scope>
    <source>
        <strain evidence="2">MT8872</strain>
    </source>
</reference>
<evidence type="ECO:0000313" key="3">
    <source>
        <dbReference type="WBParaSite" id="Pan_g9218.t1"/>
    </source>
</evidence>
<dbReference type="AlphaFoldDB" id="A0A7E5A1L2"/>
<proteinExistence type="predicted"/>
<organism evidence="2 3">
    <name type="scientific">Panagrellus redivivus</name>
    <name type="common">Microworm</name>
    <dbReference type="NCBI Taxonomy" id="6233"/>
    <lineage>
        <taxon>Eukaryota</taxon>
        <taxon>Metazoa</taxon>
        <taxon>Ecdysozoa</taxon>
        <taxon>Nematoda</taxon>
        <taxon>Chromadorea</taxon>
        <taxon>Rhabditida</taxon>
        <taxon>Tylenchina</taxon>
        <taxon>Panagrolaimomorpha</taxon>
        <taxon>Panagrolaimoidea</taxon>
        <taxon>Panagrolaimidae</taxon>
        <taxon>Panagrellus</taxon>
    </lineage>
</organism>
<evidence type="ECO:0000313" key="2">
    <source>
        <dbReference type="Proteomes" id="UP000492821"/>
    </source>
</evidence>
<feature type="signal peptide" evidence="1">
    <location>
        <begin position="1"/>
        <end position="26"/>
    </location>
</feature>
<evidence type="ECO:0000256" key="1">
    <source>
        <dbReference type="SAM" id="SignalP"/>
    </source>
</evidence>
<sequence>MFFKLDRVLISVFLLFFCSNLAVSSAEECLPEYDLPGSAPLKSKTPTTCISPAQCECVDGKIKGQRFRACDCQDTLDAVLTTYFDGVYDTALNLSDTCSTNKCTTTNDLAIGCTTCKSNCQNVCGSASSVSTAALIGGLLSLLAAALLH</sequence>
<keyword evidence="1" id="KW-0732">Signal</keyword>